<keyword evidence="5" id="KW-0378">Hydrolase</keyword>
<dbReference type="Proteomes" id="UP000000759">
    <property type="component" value="Chromosome 1"/>
</dbReference>
<dbReference type="PANTHER" id="PTHR47466">
    <property type="match status" value="1"/>
</dbReference>
<dbReference type="HOGENOM" id="CLU_489587_0_0_1"/>
<keyword evidence="7" id="KW-0482">Metalloprotease</keyword>
<name>B7FQY6_PHATC</name>
<evidence type="ECO:0000256" key="1">
    <source>
        <dbReference type="ARBA" id="ARBA00008721"/>
    </source>
</evidence>
<dbReference type="SUPFAM" id="SSF55486">
    <property type="entry name" value="Metalloproteases ('zincins'), catalytic domain"/>
    <property type="match status" value="1"/>
</dbReference>
<dbReference type="InterPro" id="IPR024079">
    <property type="entry name" value="MetalloPept_cat_dom_sf"/>
</dbReference>
<dbReference type="InterPro" id="IPR008754">
    <property type="entry name" value="Peptidase_M43"/>
</dbReference>
<dbReference type="Pfam" id="PF05572">
    <property type="entry name" value="Peptidase_M43"/>
    <property type="match status" value="1"/>
</dbReference>
<gene>
    <name evidence="10" type="ORF">PHATRDRAFT_43196</name>
</gene>
<keyword evidence="3" id="KW-0479">Metal-binding</keyword>
<keyword evidence="11" id="KW-1185">Reference proteome</keyword>
<proteinExistence type="inferred from homology"/>
<evidence type="ECO:0000313" key="11">
    <source>
        <dbReference type="Proteomes" id="UP000000759"/>
    </source>
</evidence>
<dbReference type="OrthoDB" id="47886at2759"/>
<organism evidence="10 11">
    <name type="scientific">Phaeodactylum tricornutum (strain CCAP 1055/1)</name>
    <dbReference type="NCBI Taxonomy" id="556484"/>
    <lineage>
        <taxon>Eukaryota</taxon>
        <taxon>Sar</taxon>
        <taxon>Stramenopiles</taxon>
        <taxon>Ochrophyta</taxon>
        <taxon>Bacillariophyta</taxon>
        <taxon>Bacillariophyceae</taxon>
        <taxon>Bacillariophycidae</taxon>
        <taxon>Naviculales</taxon>
        <taxon>Phaeodactylaceae</taxon>
        <taxon>Phaeodactylum</taxon>
    </lineage>
</organism>
<evidence type="ECO:0000259" key="9">
    <source>
        <dbReference type="Pfam" id="PF05572"/>
    </source>
</evidence>
<protein>
    <recommendedName>
        <fullName evidence="9">Peptidase M43 pregnancy-associated plasma-A domain-containing protein</fullName>
    </recommendedName>
</protein>
<keyword evidence="4" id="KW-0732">Signal</keyword>
<reference evidence="10 11" key="1">
    <citation type="journal article" date="2008" name="Nature">
        <title>The Phaeodactylum genome reveals the evolutionary history of diatom genomes.</title>
        <authorList>
            <person name="Bowler C."/>
            <person name="Allen A.E."/>
            <person name="Badger J.H."/>
            <person name="Grimwood J."/>
            <person name="Jabbari K."/>
            <person name="Kuo A."/>
            <person name="Maheswari U."/>
            <person name="Martens C."/>
            <person name="Maumus F."/>
            <person name="Otillar R.P."/>
            <person name="Rayko E."/>
            <person name="Salamov A."/>
            <person name="Vandepoele K."/>
            <person name="Beszteri B."/>
            <person name="Gruber A."/>
            <person name="Heijde M."/>
            <person name="Katinka M."/>
            <person name="Mock T."/>
            <person name="Valentin K."/>
            <person name="Verret F."/>
            <person name="Berges J.A."/>
            <person name="Brownlee C."/>
            <person name="Cadoret J.P."/>
            <person name="Chiovitti A."/>
            <person name="Choi C.J."/>
            <person name="Coesel S."/>
            <person name="De Martino A."/>
            <person name="Detter J.C."/>
            <person name="Durkin C."/>
            <person name="Falciatore A."/>
            <person name="Fournet J."/>
            <person name="Haruta M."/>
            <person name="Huysman M.J."/>
            <person name="Jenkins B.D."/>
            <person name="Jiroutova K."/>
            <person name="Jorgensen R.E."/>
            <person name="Joubert Y."/>
            <person name="Kaplan A."/>
            <person name="Kroger N."/>
            <person name="Kroth P.G."/>
            <person name="La Roche J."/>
            <person name="Lindquist E."/>
            <person name="Lommer M."/>
            <person name="Martin-Jezequel V."/>
            <person name="Lopez P.J."/>
            <person name="Lucas S."/>
            <person name="Mangogna M."/>
            <person name="McGinnis K."/>
            <person name="Medlin L.K."/>
            <person name="Montsant A."/>
            <person name="Oudot-Le Secq M.P."/>
            <person name="Napoli C."/>
            <person name="Obornik M."/>
            <person name="Parker M.S."/>
            <person name="Petit J.L."/>
            <person name="Porcel B.M."/>
            <person name="Poulsen N."/>
            <person name="Robison M."/>
            <person name="Rychlewski L."/>
            <person name="Rynearson T.A."/>
            <person name="Schmutz J."/>
            <person name="Shapiro H."/>
            <person name="Siaut M."/>
            <person name="Stanley M."/>
            <person name="Sussman M.R."/>
            <person name="Taylor A.R."/>
            <person name="Vardi A."/>
            <person name="von Dassow P."/>
            <person name="Vyverman W."/>
            <person name="Willis A."/>
            <person name="Wyrwicz L.S."/>
            <person name="Rokhsar D.S."/>
            <person name="Weissenbach J."/>
            <person name="Armbrust E.V."/>
            <person name="Green B.R."/>
            <person name="Van de Peer Y."/>
            <person name="Grigoriev I.V."/>
        </authorList>
    </citation>
    <scope>NUCLEOTIDE SEQUENCE [LARGE SCALE GENOMIC DNA]</scope>
    <source>
        <strain evidence="10 11">CCAP 1055/1</strain>
    </source>
</reference>
<dbReference type="EMBL" id="CM000605">
    <property type="protein sequence ID" value="EEC51412.1"/>
    <property type="molecule type" value="Genomic_DNA"/>
</dbReference>
<dbReference type="GO" id="GO:0006508">
    <property type="term" value="P:proteolysis"/>
    <property type="evidence" value="ECO:0007669"/>
    <property type="project" value="UniProtKB-KW"/>
</dbReference>
<keyword evidence="6" id="KW-0862">Zinc</keyword>
<dbReference type="AlphaFoldDB" id="B7FQY6"/>
<comment type="similarity">
    <text evidence="1">Belongs to the peptidase M43B family.</text>
</comment>
<evidence type="ECO:0000313" key="10">
    <source>
        <dbReference type="EMBL" id="EEC51412.1"/>
    </source>
</evidence>
<evidence type="ECO:0000256" key="7">
    <source>
        <dbReference type="ARBA" id="ARBA00023049"/>
    </source>
</evidence>
<evidence type="ECO:0000256" key="4">
    <source>
        <dbReference type="ARBA" id="ARBA00022729"/>
    </source>
</evidence>
<keyword evidence="8" id="KW-1015">Disulfide bond</keyword>
<dbReference type="PANTHER" id="PTHR47466:SF1">
    <property type="entry name" value="METALLOPROTEASE MEP1 (AFU_ORTHOLOGUE AFUA_1G07730)-RELATED"/>
    <property type="match status" value="1"/>
</dbReference>
<accession>B7FQY6</accession>
<reference evidence="11" key="2">
    <citation type="submission" date="2008-08" db="EMBL/GenBank/DDBJ databases">
        <authorList>
            <consortium name="Diatom Consortium"/>
            <person name="Grigoriev I."/>
            <person name="Grimwood J."/>
            <person name="Kuo A."/>
            <person name="Otillar R.P."/>
            <person name="Salamov A."/>
            <person name="Detter J.C."/>
            <person name="Lindquist E."/>
            <person name="Shapiro H."/>
            <person name="Lucas S."/>
            <person name="Glavina del Rio T."/>
            <person name="Pitluck S."/>
            <person name="Rokhsar D."/>
            <person name="Bowler C."/>
        </authorList>
    </citation>
    <scope>GENOME REANNOTATION</scope>
    <source>
        <strain evidence="11">CCAP 1055/1</strain>
    </source>
</reference>
<evidence type="ECO:0000256" key="3">
    <source>
        <dbReference type="ARBA" id="ARBA00022723"/>
    </source>
</evidence>
<sequence length="588" mass="64785">MALIMARRSVAAHMQCGTHDPSSFELKLDQLRTHNFKHSERGRKLIADSCEELCVQCVDIDVYFHLSAIPQTSTSDYILPQPIESVSRFVREDPTLIRGDFSTVAEIYSLIEDNMRVLNERFAESPFSFTWRNSNPINPSVSADLSFAQLDINSIFNDDSVVKELHTGDSTTLNVFLTYAQCSDDADPRTGQITTNCDILGAAVFPSYQQANRDIDGVYVNYSTLTGGGFPQNDEGLTLVHEVGHWLGLYHTFQESASASDPCSPSNENDFVADTPTQAGSSQSLYECSLTHYEGESLPDSCPDLAGSDPVFNYMNYVSDEACWPPGVGEFTCGQYERMYTQWLLYRQHNETCQSNEMEIKIVVEFNRFFQRENVFYLFNDADEVLLNSTRDFDSLLTGIVQDQLRVDFCAPRGTYRLVFLDTLQDGFEEGGAYEVYVDGSLVDRVVGDFGRSSVTEFGPPDAIDAPSRIPSRAEATAPTVSPVFLSPTLMPTNLPSIAPVLLSSAAPSTSPTKNPGGTVTEIPIAGEIGATSIPTLTSPHVPKVASITSVPIGLSHTEPELPSGVRNKWHFCTLVLSVLVLIPIPYL</sequence>
<evidence type="ECO:0000256" key="6">
    <source>
        <dbReference type="ARBA" id="ARBA00022833"/>
    </source>
</evidence>
<evidence type="ECO:0000256" key="2">
    <source>
        <dbReference type="ARBA" id="ARBA00022670"/>
    </source>
</evidence>
<feature type="domain" description="Peptidase M43 pregnancy-associated plasma-A" evidence="9">
    <location>
        <begin position="201"/>
        <end position="339"/>
    </location>
</feature>
<dbReference type="GeneID" id="7196936"/>
<dbReference type="Gene3D" id="3.40.390.10">
    <property type="entry name" value="Collagenase (Catalytic Domain)"/>
    <property type="match status" value="1"/>
</dbReference>
<evidence type="ECO:0000256" key="8">
    <source>
        <dbReference type="ARBA" id="ARBA00023157"/>
    </source>
</evidence>
<dbReference type="RefSeq" id="XP_002176949.1">
    <property type="nucleotide sequence ID" value="XM_002176913.1"/>
</dbReference>
<evidence type="ECO:0000256" key="5">
    <source>
        <dbReference type="ARBA" id="ARBA00022801"/>
    </source>
</evidence>
<dbReference type="eggNOG" id="ENOG502S6EM">
    <property type="taxonomic scope" value="Eukaryota"/>
</dbReference>
<keyword evidence="2" id="KW-0645">Protease</keyword>
<dbReference type="PaxDb" id="2850-Phatr43196"/>
<dbReference type="STRING" id="556484.B7FQY6"/>
<dbReference type="KEGG" id="pti:PHATRDRAFT_43196"/>
<dbReference type="GO" id="GO:0008237">
    <property type="term" value="F:metallopeptidase activity"/>
    <property type="evidence" value="ECO:0007669"/>
    <property type="project" value="UniProtKB-KW"/>
</dbReference>
<dbReference type="InParanoid" id="B7FQY6"/>
<dbReference type="GO" id="GO:0046872">
    <property type="term" value="F:metal ion binding"/>
    <property type="evidence" value="ECO:0007669"/>
    <property type="project" value="UniProtKB-KW"/>
</dbReference>